<evidence type="ECO:0000313" key="1">
    <source>
        <dbReference type="EMBL" id="SHJ57279.1"/>
    </source>
</evidence>
<dbReference type="InterPro" id="IPR036390">
    <property type="entry name" value="WH_DNA-bd_sf"/>
</dbReference>
<evidence type="ECO:0008006" key="3">
    <source>
        <dbReference type="Google" id="ProtNLM"/>
    </source>
</evidence>
<dbReference type="AlphaFoldDB" id="A0A1M6KEC8"/>
<dbReference type="RefSeq" id="WP_073994449.1">
    <property type="nucleotide sequence ID" value="NZ_FQYT01000026.1"/>
</dbReference>
<dbReference type="STRING" id="1122934.SAMN02745691_02184"/>
<dbReference type="InterPro" id="IPR025374">
    <property type="entry name" value="DUF4364"/>
</dbReference>
<sequence length="172" mass="19767">MALDSLTLYKLIILYMLNKVDFPLTNSQVSEFFLEKGYTDYFTLQRALAGLLESGFISLENIRNTSYYHITPEGCDTLSFFGNKISTAIIDDVDIFLIENKYELRNEVGTVADYYKSTNQDYVVHCQVKEGKSTLIELNLSVPTKEQASYMCVNWKDASQEIYSHIMKSLMK</sequence>
<name>A0A1M6KEC8_9FIRM</name>
<dbReference type="Pfam" id="PF14277">
    <property type="entry name" value="DUF4364"/>
    <property type="match status" value="1"/>
</dbReference>
<organism evidence="1 2">
    <name type="scientific">Parasporobacterium paucivorans DSM 15970</name>
    <dbReference type="NCBI Taxonomy" id="1122934"/>
    <lineage>
        <taxon>Bacteria</taxon>
        <taxon>Bacillati</taxon>
        <taxon>Bacillota</taxon>
        <taxon>Clostridia</taxon>
        <taxon>Lachnospirales</taxon>
        <taxon>Lachnospiraceae</taxon>
        <taxon>Parasporobacterium</taxon>
    </lineage>
</organism>
<dbReference type="EMBL" id="FQYT01000026">
    <property type="protein sequence ID" value="SHJ57279.1"/>
    <property type="molecule type" value="Genomic_DNA"/>
</dbReference>
<evidence type="ECO:0000313" key="2">
    <source>
        <dbReference type="Proteomes" id="UP000184342"/>
    </source>
</evidence>
<gene>
    <name evidence="1" type="ORF">SAMN02745691_02184</name>
</gene>
<dbReference type="SUPFAM" id="SSF46785">
    <property type="entry name" value="Winged helix' DNA-binding domain"/>
    <property type="match status" value="1"/>
</dbReference>
<keyword evidence="2" id="KW-1185">Reference proteome</keyword>
<reference evidence="1 2" key="1">
    <citation type="submission" date="2016-11" db="EMBL/GenBank/DDBJ databases">
        <authorList>
            <person name="Jaros S."/>
            <person name="Januszkiewicz K."/>
            <person name="Wedrychowicz H."/>
        </authorList>
    </citation>
    <scope>NUCLEOTIDE SEQUENCE [LARGE SCALE GENOMIC DNA]</scope>
    <source>
        <strain evidence="1 2">DSM 15970</strain>
    </source>
</reference>
<protein>
    <recommendedName>
        <fullName evidence="3">DUF4364 domain-containing protein</fullName>
    </recommendedName>
</protein>
<dbReference type="Proteomes" id="UP000184342">
    <property type="component" value="Unassembled WGS sequence"/>
</dbReference>
<proteinExistence type="predicted"/>
<accession>A0A1M6KEC8</accession>
<dbReference type="OrthoDB" id="9783597at2"/>